<evidence type="ECO:0000259" key="10">
    <source>
        <dbReference type="PROSITE" id="PS51755"/>
    </source>
</evidence>
<feature type="modified residue" description="4-aspartylphosphate" evidence="7">
    <location>
        <position position="51"/>
    </location>
</feature>
<dbReference type="FunFam" id="3.40.50.2300:FF:000001">
    <property type="entry name" value="DNA-binding response regulator PhoB"/>
    <property type="match status" value="1"/>
</dbReference>
<feature type="DNA-binding region" description="OmpR/PhoB-type" evidence="8">
    <location>
        <begin position="125"/>
        <end position="223"/>
    </location>
</feature>
<accession>A0A6G8IIS1</accession>
<dbReference type="RefSeq" id="WP_166227891.1">
    <property type="nucleotide sequence ID" value="NZ_CP049989.1"/>
</dbReference>
<dbReference type="EMBL" id="CP049989">
    <property type="protein sequence ID" value="QIM53122.1"/>
    <property type="molecule type" value="Genomic_DNA"/>
</dbReference>
<dbReference type="NCBIfam" id="TIGR01387">
    <property type="entry name" value="cztR_silR_copR"/>
    <property type="match status" value="1"/>
</dbReference>
<keyword evidence="12" id="KW-1185">Reference proteome</keyword>
<evidence type="ECO:0000313" key="12">
    <source>
        <dbReference type="Proteomes" id="UP000503162"/>
    </source>
</evidence>
<evidence type="ECO:0000256" key="5">
    <source>
        <dbReference type="ARBA" id="ARBA00023125"/>
    </source>
</evidence>
<keyword evidence="2 7" id="KW-0597">Phosphoprotein</keyword>
<dbReference type="InterPro" id="IPR006291">
    <property type="entry name" value="CusR-like"/>
</dbReference>
<dbReference type="Gene3D" id="3.40.50.2300">
    <property type="match status" value="1"/>
</dbReference>
<evidence type="ECO:0000256" key="6">
    <source>
        <dbReference type="ARBA" id="ARBA00023163"/>
    </source>
</evidence>
<dbReference type="SMART" id="SM00862">
    <property type="entry name" value="Trans_reg_C"/>
    <property type="match status" value="1"/>
</dbReference>
<dbReference type="PROSITE" id="PS51755">
    <property type="entry name" value="OMPR_PHOB"/>
    <property type="match status" value="1"/>
</dbReference>
<sequence>MKILIVEDELHTGEYLRQGLREAGYFTELMRNGVDGLHEATEGDYDLVILDVNLPGIDGWSVLSSLRRKKKQIPVLYLTARDSVEDRVKGLELGADDYLVKPFSFSELLARIKSITRRGSQMQEDTVLQVADLQLDLVRRRVTRAGKRLDLTAKEFGLLELFMRRQGEVLPRTLIASLMWDINFDSESNVIVVAVGRLRGKIDDGFSCKLLRTIRGMGYVLDEPES</sequence>
<dbReference type="GO" id="GO:0000156">
    <property type="term" value="F:phosphorelay response regulator activity"/>
    <property type="evidence" value="ECO:0007669"/>
    <property type="project" value="TreeGrafter"/>
</dbReference>
<dbReference type="AlphaFoldDB" id="A0A6G8IIS1"/>
<name>A0A6G8IIS1_9BURK</name>
<reference evidence="11 12" key="1">
    <citation type="submission" date="2020-03" db="EMBL/GenBank/DDBJ databases">
        <title>Hydrogenophaga sp. nov. isolated from cyanobacterial mat.</title>
        <authorList>
            <person name="Thorat V."/>
            <person name="Kirdat K."/>
            <person name="Tiwarekar B."/>
            <person name="Costa E.D."/>
            <person name="Yadav A."/>
        </authorList>
    </citation>
    <scope>NUCLEOTIDE SEQUENCE [LARGE SCALE GENOMIC DNA]</scope>
    <source>
        <strain evidence="11 12">BA0156</strain>
    </source>
</reference>
<dbReference type="InterPro" id="IPR039420">
    <property type="entry name" value="WalR-like"/>
</dbReference>
<protein>
    <submittedName>
        <fullName evidence="11">Heavy metal response regulator transcription factor</fullName>
    </submittedName>
</protein>
<keyword evidence="3" id="KW-0902">Two-component regulatory system</keyword>
<dbReference type="SMART" id="SM00448">
    <property type="entry name" value="REC"/>
    <property type="match status" value="1"/>
</dbReference>
<dbReference type="CDD" id="cd00383">
    <property type="entry name" value="trans_reg_C"/>
    <property type="match status" value="1"/>
</dbReference>
<evidence type="ECO:0000256" key="8">
    <source>
        <dbReference type="PROSITE-ProRule" id="PRU01091"/>
    </source>
</evidence>
<dbReference type="Pfam" id="PF00486">
    <property type="entry name" value="Trans_reg_C"/>
    <property type="match status" value="1"/>
</dbReference>
<keyword evidence="4" id="KW-0805">Transcription regulation</keyword>
<dbReference type="KEGG" id="hcz:G9Q37_13685"/>
<dbReference type="InterPro" id="IPR001789">
    <property type="entry name" value="Sig_transdc_resp-reg_receiver"/>
</dbReference>
<keyword evidence="5 8" id="KW-0238">DNA-binding</keyword>
<dbReference type="Proteomes" id="UP000503162">
    <property type="component" value="Chromosome"/>
</dbReference>
<dbReference type="Gene3D" id="6.10.250.690">
    <property type="match status" value="1"/>
</dbReference>
<dbReference type="PANTHER" id="PTHR48111:SF41">
    <property type="entry name" value="TRANSCRIPTIONAL REGULATORY PROTEIN CUSR-RELATED"/>
    <property type="match status" value="1"/>
</dbReference>
<dbReference type="GO" id="GO:0032993">
    <property type="term" value="C:protein-DNA complex"/>
    <property type="evidence" value="ECO:0007669"/>
    <property type="project" value="TreeGrafter"/>
</dbReference>
<dbReference type="PROSITE" id="PS50110">
    <property type="entry name" value="RESPONSE_REGULATORY"/>
    <property type="match status" value="1"/>
</dbReference>
<proteinExistence type="predicted"/>
<keyword evidence="6" id="KW-0804">Transcription</keyword>
<dbReference type="FunFam" id="1.10.10.10:FF:000005">
    <property type="entry name" value="Two-component system response regulator"/>
    <property type="match status" value="1"/>
</dbReference>
<evidence type="ECO:0000313" key="11">
    <source>
        <dbReference type="EMBL" id="QIM53122.1"/>
    </source>
</evidence>
<dbReference type="InterPro" id="IPR001867">
    <property type="entry name" value="OmpR/PhoB-type_DNA-bd"/>
</dbReference>
<keyword evidence="1" id="KW-0104">Cadmium</keyword>
<feature type="domain" description="Response regulatory" evidence="9">
    <location>
        <begin position="2"/>
        <end position="116"/>
    </location>
</feature>
<evidence type="ECO:0000256" key="2">
    <source>
        <dbReference type="ARBA" id="ARBA00022553"/>
    </source>
</evidence>
<evidence type="ECO:0000256" key="3">
    <source>
        <dbReference type="ARBA" id="ARBA00023012"/>
    </source>
</evidence>
<evidence type="ECO:0000259" key="9">
    <source>
        <dbReference type="PROSITE" id="PS50110"/>
    </source>
</evidence>
<dbReference type="Gene3D" id="1.10.10.10">
    <property type="entry name" value="Winged helix-like DNA-binding domain superfamily/Winged helix DNA-binding domain"/>
    <property type="match status" value="1"/>
</dbReference>
<dbReference type="PANTHER" id="PTHR48111">
    <property type="entry name" value="REGULATOR OF RPOS"/>
    <property type="match status" value="1"/>
</dbReference>
<gene>
    <name evidence="11" type="ORF">G9Q37_13685</name>
</gene>
<evidence type="ECO:0000256" key="7">
    <source>
        <dbReference type="PROSITE-ProRule" id="PRU00169"/>
    </source>
</evidence>
<dbReference type="Pfam" id="PF00072">
    <property type="entry name" value="Response_reg"/>
    <property type="match status" value="1"/>
</dbReference>
<feature type="domain" description="OmpR/PhoB-type" evidence="10">
    <location>
        <begin position="125"/>
        <end position="223"/>
    </location>
</feature>
<dbReference type="InterPro" id="IPR011006">
    <property type="entry name" value="CheY-like_superfamily"/>
</dbReference>
<evidence type="ECO:0000256" key="4">
    <source>
        <dbReference type="ARBA" id="ARBA00023015"/>
    </source>
</evidence>
<dbReference type="InterPro" id="IPR036388">
    <property type="entry name" value="WH-like_DNA-bd_sf"/>
</dbReference>
<organism evidence="11 12">
    <name type="scientific">Hydrogenophaga crocea</name>
    <dbReference type="NCBI Taxonomy" id="2716225"/>
    <lineage>
        <taxon>Bacteria</taxon>
        <taxon>Pseudomonadati</taxon>
        <taxon>Pseudomonadota</taxon>
        <taxon>Betaproteobacteria</taxon>
        <taxon>Burkholderiales</taxon>
        <taxon>Comamonadaceae</taxon>
        <taxon>Hydrogenophaga</taxon>
    </lineage>
</organism>
<dbReference type="GO" id="GO:0000976">
    <property type="term" value="F:transcription cis-regulatory region binding"/>
    <property type="evidence" value="ECO:0007669"/>
    <property type="project" value="TreeGrafter"/>
</dbReference>
<dbReference type="CDD" id="cd19935">
    <property type="entry name" value="REC_OmpR_CusR-like"/>
    <property type="match status" value="1"/>
</dbReference>
<dbReference type="GO" id="GO:0006355">
    <property type="term" value="P:regulation of DNA-templated transcription"/>
    <property type="evidence" value="ECO:0007669"/>
    <property type="project" value="InterPro"/>
</dbReference>
<evidence type="ECO:0000256" key="1">
    <source>
        <dbReference type="ARBA" id="ARBA00022539"/>
    </source>
</evidence>
<dbReference type="SUPFAM" id="SSF52172">
    <property type="entry name" value="CheY-like"/>
    <property type="match status" value="1"/>
</dbReference>
<dbReference type="GO" id="GO:0005829">
    <property type="term" value="C:cytosol"/>
    <property type="evidence" value="ECO:0007669"/>
    <property type="project" value="TreeGrafter"/>
</dbReference>